<dbReference type="GO" id="GO:0047736">
    <property type="term" value="F:cellobiose epimerase activity"/>
    <property type="evidence" value="ECO:0007669"/>
    <property type="project" value="UniProtKB-EC"/>
</dbReference>
<dbReference type="Pfam" id="PF07221">
    <property type="entry name" value="GlcNAc_2-epim"/>
    <property type="match status" value="1"/>
</dbReference>
<dbReference type="Gene3D" id="1.50.10.10">
    <property type="match status" value="1"/>
</dbReference>
<dbReference type="EMBL" id="CATZBU010000023">
    <property type="protein sequence ID" value="CAJ0809014.1"/>
    <property type="molecule type" value="Genomic_DNA"/>
</dbReference>
<accession>A0ABN9JE79</accession>
<protein>
    <submittedName>
        <fullName evidence="3">Cellobiose 2-epimerase</fullName>
        <ecNumber evidence="3">5.1.3.11</ecNumber>
    </submittedName>
</protein>
<name>A0ABN9JE79_9RALS</name>
<dbReference type="SUPFAM" id="SSF48208">
    <property type="entry name" value="Six-hairpin glycosidases"/>
    <property type="match status" value="1"/>
</dbReference>
<evidence type="ECO:0000256" key="2">
    <source>
        <dbReference type="ARBA" id="ARBA00023235"/>
    </source>
</evidence>
<dbReference type="PANTHER" id="PTHR15108">
    <property type="entry name" value="N-ACYLGLUCOSAMINE-2-EPIMERASE"/>
    <property type="match status" value="1"/>
</dbReference>
<evidence type="ECO:0000313" key="3">
    <source>
        <dbReference type="EMBL" id="CAJ0809014.1"/>
    </source>
</evidence>
<dbReference type="InterPro" id="IPR008928">
    <property type="entry name" value="6-hairpin_glycosidase_sf"/>
</dbReference>
<sequence length="441" mass="47465">MHVAYGEQIRAAGLRYDGPTPATIITAHMLSQPSTPPQPDPATAEPSAAIAAALESFGRYYDDVLLPMWLGPGWNAHAGLCYEALVVDNGALVPASTARYRAMACARQLYTFARATQLSKRHRDLCAERAAALCHALDTRFRDTIYGGWLFAIDSALAPHDTTKDLYTHAFVLFAAAHWLAVSGDPRAAALMHDAHDVIARSFARAGAKPLPVASMDATFSTTLAGVAQNPVMHLTEAYLAAAALDEPPAWAEAGVRTLADGILARFIDTRTGSIAELPIDEASADNRIEPGHQFEWFYLVRAHADVFTRSEAGRHLAETLARAVDAACADGVDADTQGVCLSLDLDGTMRDASQRIWAQTEYGRALALCTETQGAMLARLLPAWSARFLHAQGWNEVIDPAGQRLRADMPSSTPYHITTFYEAACSSLSGSPARCTQAVE</sequence>
<dbReference type="InterPro" id="IPR012341">
    <property type="entry name" value="6hp_glycosidase-like_sf"/>
</dbReference>
<comment type="similarity">
    <text evidence="1">Belongs to the N-acylglucosamine 2-epimerase family.</text>
</comment>
<keyword evidence="2 3" id="KW-0413">Isomerase</keyword>
<organism evidence="3 4">
    <name type="scientific">Ralstonia psammae</name>
    <dbReference type="NCBI Taxonomy" id="3058598"/>
    <lineage>
        <taxon>Bacteria</taxon>
        <taxon>Pseudomonadati</taxon>
        <taxon>Pseudomonadota</taxon>
        <taxon>Betaproteobacteria</taxon>
        <taxon>Burkholderiales</taxon>
        <taxon>Burkholderiaceae</taxon>
        <taxon>Ralstonia</taxon>
    </lineage>
</organism>
<dbReference type="EC" id="5.1.3.11" evidence="3"/>
<evidence type="ECO:0000313" key="4">
    <source>
        <dbReference type="Proteomes" id="UP001189813"/>
    </source>
</evidence>
<evidence type="ECO:0000256" key="1">
    <source>
        <dbReference type="ARBA" id="ARBA00008558"/>
    </source>
</evidence>
<comment type="caution">
    <text evidence="3">The sequence shown here is derived from an EMBL/GenBank/DDBJ whole genome shotgun (WGS) entry which is preliminary data.</text>
</comment>
<proteinExistence type="inferred from homology"/>
<reference evidence="3 4" key="1">
    <citation type="submission" date="2023-07" db="EMBL/GenBank/DDBJ databases">
        <authorList>
            <person name="Peeters C."/>
        </authorList>
    </citation>
    <scope>NUCLEOTIDE SEQUENCE [LARGE SCALE GENOMIC DNA]</scope>
    <source>
        <strain evidence="3 4">LMG 19083</strain>
    </source>
</reference>
<gene>
    <name evidence="3" type="ORF">LMG19083_04822</name>
</gene>
<dbReference type="InterPro" id="IPR010819">
    <property type="entry name" value="AGE/CE"/>
</dbReference>
<dbReference type="Proteomes" id="UP001189813">
    <property type="component" value="Unassembled WGS sequence"/>
</dbReference>
<keyword evidence="4" id="KW-1185">Reference proteome</keyword>